<dbReference type="AlphaFoldDB" id="A0A1A8NKH6"/>
<accession>A0A1A8NKH6</accession>
<evidence type="ECO:0000313" key="2">
    <source>
        <dbReference type="EMBL" id="SBR69307.1"/>
    </source>
</evidence>
<name>A0A1A8NKH6_9TELE</name>
<feature type="region of interest" description="Disordered" evidence="1">
    <location>
        <begin position="1"/>
        <end position="47"/>
    </location>
</feature>
<feature type="non-terminal residue" evidence="2">
    <location>
        <position position="65"/>
    </location>
</feature>
<protein>
    <submittedName>
        <fullName evidence="2">Uncharacterized protein</fullName>
    </submittedName>
</protein>
<feature type="compositionally biased region" description="Basic and acidic residues" evidence="1">
    <location>
        <begin position="7"/>
        <end position="29"/>
    </location>
</feature>
<feature type="non-terminal residue" evidence="2">
    <location>
        <position position="1"/>
    </location>
</feature>
<sequence>QTMGGDQSHETEAEAEKRGEVEKHLEGEKSCSSASEETPGELPQCRMGNRKVDNMCFMISCTNWY</sequence>
<reference evidence="2" key="2">
    <citation type="submission" date="2016-06" db="EMBL/GenBank/DDBJ databases">
        <title>The genome of a short-lived fish provides insights into sex chromosome evolution and the genetic control of aging.</title>
        <authorList>
            <person name="Reichwald K."/>
            <person name="Felder M."/>
            <person name="Petzold A."/>
            <person name="Koch P."/>
            <person name="Groth M."/>
            <person name="Platzer M."/>
        </authorList>
    </citation>
    <scope>NUCLEOTIDE SEQUENCE</scope>
    <source>
        <tissue evidence="2">Brain</tissue>
    </source>
</reference>
<proteinExistence type="predicted"/>
<gene>
    <name evidence="2" type="primary">Nfu_g_1_002314</name>
</gene>
<organism evidence="2">
    <name type="scientific">Nothobranchius pienaari</name>
    <dbReference type="NCBI Taxonomy" id="704102"/>
    <lineage>
        <taxon>Eukaryota</taxon>
        <taxon>Metazoa</taxon>
        <taxon>Chordata</taxon>
        <taxon>Craniata</taxon>
        <taxon>Vertebrata</taxon>
        <taxon>Euteleostomi</taxon>
        <taxon>Actinopterygii</taxon>
        <taxon>Neopterygii</taxon>
        <taxon>Teleostei</taxon>
        <taxon>Neoteleostei</taxon>
        <taxon>Acanthomorphata</taxon>
        <taxon>Ovalentaria</taxon>
        <taxon>Atherinomorphae</taxon>
        <taxon>Cyprinodontiformes</taxon>
        <taxon>Nothobranchiidae</taxon>
        <taxon>Nothobranchius</taxon>
    </lineage>
</organism>
<reference evidence="2" key="1">
    <citation type="submission" date="2016-05" db="EMBL/GenBank/DDBJ databases">
        <authorList>
            <person name="Lavstsen T."/>
            <person name="Jespersen J.S."/>
        </authorList>
    </citation>
    <scope>NUCLEOTIDE SEQUENCE</scope>
    <source>
        <tissue evidence="2">Brain</tissue>
    </source>
</reference>
<evidence type="ECO:0000256" key="1">
    <source>
        <dbReference type="SAM" id="MobiDB-lite"/>
    </source>
</evidence>
<dbReference type="EMBL" id="HAEG01003477">
    <property type="protein sequence ID" value="SBR69307.1"/>
    <property type="molecule type" value="Transcribed_RNA"/>
</dbReference>